<evidence type="ECO:0000313" key="5">
    <source>
        <dbReference type="Proteomes" id="UP000054600"/>
    </source>
</evidence>
<dbReference type="GO" id="GO:0004222">
    <property type="term" value="F:metalloendopeptidase activity"/>
    <property type="evidence" value="ECO:0007669"/>
    <property type="project" value="TreeGrafter"/>
</dbReference>
<keyword evidence="1" id="KW-0175">Coiled coil</keyword>
<dbReference type="PANTHER" id="PTHR21666">
    <property type="entry name" value="PEPTIDASE-RELATED"/>
    <property type="match status" value="1"/>
</dbReference>
<dbReference type="InterPro" id="IPR011055">
    <property type="entry name" value="Dup_hybrid_motif"/>
</dbReference>
<sequence>MPRFIKRSPVAVKRNPSRDHEGAEPLGRLMNKRINTKTKHLATSNYSAPSRSRLGLDQAILNLMAVGLSLVMAQPCQATSPVVQTQTKLKQLDAQIKNLQQTLTTANDKRGILHKELSGTEKQIGEGIRKLYGIQQDINAKEHKIAELHNKSAQLNKQLLMQQQLLASHVRARYQMGEYQPVKWILNQDDPYKISRILTYYQYIVKSRQDLINEIGETRQSLSENKERLHSELTETQKLKHQLTQHQELLQHNKSYHTTLIQSLNKEIQNKQHTLTEFQKDKDNLSRLLKSLSQQSVVQSSKPFLQMRKKLPLPVQTEHRSIRRMNQGVTFFADEGAVVTAVYPGKVVFSDWLKGYGLLVIIDHGQGFMTLYAHNQSLFKHKGQTVRQNEQIASVGHSGGIKQNGLYFEIRQRGKAVSPLNWLS</sequence>
<dbReference type="Proteomes" id="UP000054600">
    <property type="component" value="Unassembled WGS sequence"/>
</dbReference>
<feature type="region of interest" description="Disordered" evidence="2">
    <location>
        <begin position="1"/>
        <end position="24"/>
    </location>
</feature>
<dbReference type="EMBL" id="LNYW01000002">
    <property type="protein sequence ID" value="KTD67507.1"/>
    <property type="molecule type" value="Genomic_DNA"/>
</dbReference>
<dbReference type="PATRIC" id="fig|1122169.6.peg.41"/>
<dbReference type="STRING" id="1122169.Lsha_0038"/>
<feature type="domain" description="M23ase beta-sheet core" evidence="3">
    <location>
        <begin position="325"/>
        <end position="419"/>
    </location>
</feature>
<keyword evidence="5" id="KW-1185">Reference proteome</keyword>
<dbReference type="Gene3D" id="6.10.250.3150">
    <property type="match status" value="1"/>
</dbReference>
<evidence type="ECO:0000256" key="1">
    <source>
        <dbReference type="SAM" id="Coils"/>
    </source>
</evidence>
<dbReference type="InterPro" id="IPR050570">
    <property type="entry name" value="Cell_wall_metabolism_enzyme"/>
</dbReference>
<dbReference type="Pfam" id="PF01551">
    <property type="entry name" value="Peptidase_M23"/>
    <property type="match status" value="1"/>
</dbReference>
<accession>A0A0W0ZFM9</accession>
<reference evidence="4 5" key="1">
    <citation type="submission" date="2015-11" db="EMBL/GenBank/DDBJ databases">
        <title>Genomic analysis of 38 Legionella species identifies large and diverse effector repertoires.</title>
        <authorList>
            <person name="Burstein D."/>
            <person name="Amaro F."/>
            <person name="Zusman T."/>
            <person name="Lifshitz Z."/>
            <person name="Cohen O."/>
            <person name="Gilbert J.A."/>
            <person name="Pupko T."/>
            <person name="Shuman H.A."/>
            <person name="Segal G."/>
        </authorList>
    </citation>
    <scope>NUCLEOTIDE SEQUENCE [LARGE SCALE GENOMIC DNA]</scope>
    <source>
        <strain evidence="4 5">ATCC 49655</strain>
    </source>
</reference>
<evidence type="ECO:0000256" key="2">
    <source>
        <dbReference type="SAM" id="MobiDB-lite"/>
    </source>
</evidence>
<dbReference type="CDD" id="cd12797">
    <property type="entry name" value="M23_peptidase"/>
    <property type="match status" value="1"/>
</dbReference>
<proteinExistence type="predicted"/>
<name>A0A0W0ZFM9_9GAMM</name>
<dbReference type="Gene3D" id="2.70.70.10">
    <property type="entry name" value="Glucose Permease (Domain IIA)"/>
    <property type="match status" value="1"/>
</dbReference>
<protein>
    <submittedName>
        <fullName evidence="4">Peptidase, M23/M37 family</fullName>
    </submittedName>
</protein>
<dbReference type="eggNOG" id="COG4942">
    <property type="taxonomic scope" value="Bacteria"/>
</dbReference>
<evidence type="ECO:0000259" key="3">
    <source>
        <dbReference type="Pfam" id="PF01551"/>
    </source>
</evidence>
<dbReference type="SUPFAM" id="SSF51261">
    <property type="entry name" value="Duplicated hybrid motif"/>
    <property type="match status" value="1"/>
</dbReference>
<evidence type="ECO:0000313" key="4">
    <source>
        <dbReference type="EMBL" id="KTD67507.1"/>
    </source>
</evidence>
<feature type="coiled-coil region" evidence="1">
    <location>
        <begin position="82"/>
        <end position="109"/>
    </location>
</feature>
<dbReference type="PANTHER" id="PTHR21666:SF270">
    <property type="entry name" value="MUREIN HYDROLASE ACTIVATOR ENVC"/>
    <property type="match status" value="1"/>
</dbReference>
<dbReference type="AlphaFoldDB" id="A0A0W0ZFM9"/>
<organism evidence="4 5">
    <name type="scientific">Legionella shakespearei DSM 23087</name>
    <dbReference type="NCBI Taxonomy" id="1122169"/>
    <lineage>
        <taxon>Bacteria</taxon>
        <taxon>Pseudomonadati</taxon>
        <taxon>Pseudomonadota</taxon>
        <taxon>Gammaproteobacteria</taxon>
        <taxon>Legionellales</taxon>
        <taxon>Legionellaceae</taxon>
        <taxon>Legionella</taxon>
    </lineage>
</organism>
<gene>
    <name evidence="4" type="ORF">Lsha_0038</name>
</gene>
<dbReference type="InterPro" id="IPR016047">
    <property type="entry name" value="M23ase_b-sheet_dom"/>
</dbReference>
<feature type="coiled-coil region" evidence="1">
    <location>
        <begin position="212"/>
        <end position="295"/>
    </location>
</feature>
<comment type="caution">
    <text evidence="4">The sequence shown here is derived from an EMBL/GenBank/DDBJ whole genome shotgun (WGS) entry which is preliminary data.</text>
</comment>